<evidence type="ECO:0000256" key="9">
    <source>
        <dbReference type="SAM" id="Phobius"/>
    </source>
</evidence>
<dbReference type="Pfam" id="PF00565">
    <property type="entry name" value="SNase"/>
    <property type="match status" value="1"/>
</dbReference>
<feature type="region of interest" description="Disordered" evidence="8">
    <location>
        <begin position="253"/>
        <end position="284"/>
    </location>
</feature>
<feature type="transmembrane region" description="Helical" evidence="9">
    <location>
        <begin position="33"/>
        <end position="54"/>
    </location>
</feature>
<dbReference type="STRING" id="5364.A0A5C3MPA1"/>
<accession>A0A5C3MPA1</accession>
<gene>
    <name evidence="11" type="ORF">OE88DRAFT_816265</name>
</gene>
<dbReference type="SMART" id="SM00318">
    <property type="entry name" value="SNc"/>
    <property type="match status" value="1"/>
</dbReference>
<keyword evidence="6" id="KW-0378">Hydrolase</keyword>
<evidence type="ECO:0000256" key="5">
    <source>
        <dbReference type="ARBA" id="ARBA00022759"/>
    </source>
</evidence>
<keyword evidence="9" id="KW-0812">Transmembrane</keyword>
<keyword evidence="9" id="KW-1133">Transmembrane helix</keyword>
<dbReference type="AlphaFoldDB" id="A0A5C3MPA1"/>
<proteinExistence type="inferred from homology"/>
<sequence length="300" mass="33913">MTTWLSWPSSSSTTNKKAAESSDSLSLTRLSNLPAPLLALASLSLGSASTLLAARVYRRWFRRIPNADWVTPDILQKRRWLKGVVTSVGDADNFRLYHTPGIGWRWLLKLRNVPSETRDLRNQTIHIRLGGIDAPEASHFGRPAQPYAAEALQWLKSTIEGKRVYCQLIRRDQYGRIVANVTLASRLLPWRMRPLQLEMLAAGWVTTYEQAGAEYGKWGLEEFKRVEAEARAARKGIWASGKLKESPSAYKRRHSGVDFTPDATVKSSGDVKKGATPSRTRRKPTTLGLFRRWWPWGSRG</sequence>
<keyword evidence="5" id="KW-0255">Endonuclease</keyword>
<evidence type="ECO:0000313" key="11">
    <source>
        <dbReference type="EMBL" id="TFK47134.1"/>
    </source>
</evidence>
<organism evidence="11 12">
    <name type="scientific">Heliocybe sulcata</name>
    <dbReference type="NCBI Taxonomy" id="5364"/>
    <lineage>
        <taxon>Eukaryota</taxon>
        <taxon>Fungi</taxon>
        <taxon>Dikarya</taxon>
        <taxon>Basidiomycota</taxon>
        <taxon>Agaricomycotina</taxon>
        <taxon>Agaricomycetes</taxon>
        <taxon>Gloeophyllales</taxon>
        <taxon>Gloeophyllaceae</taxon>
        <taxon>Heliocybe</taxon>
    </lineage>
</organism>
<dbReference type="PANTHER" id="PTHR12302:SF3">
    <property type="entry name" value="SERINE_THREONINE-PROTEIN KINASE 31"/>
    <property type="match status" value="1"/>
</dbReference>
<keyword evidence="7" id="KW-0106">Calcium</keyword>
<keyword evidence="4" id="KW-0540">Nuclease</keyword>
<feature type="domain" description="TNase-like" evidence="10">
    <location>
        <begin position="79"/>
        <end position="240"/>
    </location>
</feature>
<dbReference type="PANTHER" id="PTHR12302">
    <property type="entry name" value="EBNA2 BINDING PROTEIN P100"/>
    <property type="match status" value="1"/>
</dbReference>
<dbReference type="InterPro" id="IPR035437">
    <property type="entry name" value="SNase_OB-fold_sf"/>
</dbReference>
<keyword evidence="9" id="KW-0472">Membrane</keyword>
<dbReference type="OrthoDB" id="430293at2759"/>
<dbReference type="Proteomes" id="UP000305948">
    <property type="component" value="Unassembled WGS sequence"/>
</dbReference>
<reference evidence="11 12" key="1">
    <citation type="journal article" date="2019" name="Nat. Ecol. Evol.">
        <title>Megaphylogeny resolves global patterns of mushroom evolution.</title>
        <authorList>
            <person name="Varga T."/>
            <person name="Krizsan K."/>
            <person name="Foldi C."/>
            <person name="Dima B."/>
            <person name="Sanchez-Garcia M."/>
            <person name="Sanchez-Ramirez S."/>
            <person name="Szollosi G.J."/>
            <person name="Szarkandi J.G."/>
            <person name="Papp V."/>
            <person name="Albert L."/>
            <person name="Andreopoulos W."/>
            <person name="Angelini C."/>
            <person name="Antonin V."/>
            <person name="Barry K.W."/>
            <person name="Bougher N.L."/>
            <person name="Buchanan P."/>
            <person name="Buyck B."/>
            <person name="Bense V."/>
            <person name="Catcheside P."/>
            <person name="Chovatia M."/>
            <person name="Cooper J."/>
            <person name="Damon W."/>
            <person name="Desjardin D."/>
            <person name="Finy P."/>
            <person name="Geml J."/>
            <person name="Haridas S."/>
            <person name="Hughes K."/>
            <person name="Justo A."/>
            <person name="Karasinski D."/>
            <person name="Kautmanova I."/>
            <person name="Kiss B."/>
            <person name="Kocsube S."/>
            <person name="Kotiranta H."/>
            <person name="LaButti K.M."/>
            <person name="Lechner B.E."/>
            <person name="Liimatainen K."/>
            <person name="Lipzen A."/>
            <person name="Lukacs Z."/>
            <person name="Mihaltcheva S."/>
            <person name="Morgado L.N."/>
            <person name="Niskanen T."/>
            <person name="Noordeloos M.E."/>
            <person name="Ohm R.A."/>
            <person name="Ortiz-Santana B."/>
            <person name="Ovrebo C."/>
            <person name="Racz N."/>
            <person name="Riley R."/>
            <person name="Savchenko A."/>
            <person name="Shiryaev A."/>
            <person name="Soop K."/>
            <person name="Spirin V."/>
            <person name="Szebenyi C."/>
            <person name="Tomsovsky M."/>
            <person name="Tulloss R.E."/>
            <person name="Uehling J."/>
            <person name="Grigoriev I.V."/>
            <person name="Vagvolgyi C."/>
            <person name="Papp T."/>
            <person name="Martin F.M."/>
            <person name="Miettinen O."/>
            <person name="Hibbett D.S."/>
            <person name="Nagy L.G."/>
        </authorList>
    </citation>
    <scope>NUCLEOTIDE SEQUENCE [LARGE SCALE GENOMIC DNA]</scope>
    <source>
        <strain evidence="11 12">OMC1185</strain>
    </source>
</reference>
<evidence type="ECO:0000256" key="4">
    <source>
        <dbReference type="ARBA" id="ARBA00022722"/>
    </source>
</evidence>
<dbReference type="InterPro" id="IPR016071">
    <property type="entry name" value="Staphylococal_nuclease_OB-fold"/>
</dbReference>
<evidence type="ECO:0000256" key="1">
    <source>
        <dbReference type="ARBA" id="ARBA00004167"/>
    </source>
</evidence>
<dbReference type="GO" id="GO:0005739">
    <property type="term" value="C:mitochondrion"/>
    <property type="evidence" value="ECO:0007669"/>
    <property type="project" value="UniProtKB-SubCell"/>
</dbReference>
<evidence type="ECO:0000256" key="3">
    <source>
        <dbReference type="ARBA" id="ARBA00005435"/>
    </source>
</evidence>
<comment type="similarity">
    <text evidence="3">Belongs to the LCL3 family.</text>
</comment>
<evidence type="ECO:0000256" key="2">
    <source>
        <dbReference type="ARBA" id="ARBA00004173"/>
    </source>
</evidence>
<dbReference type="GO" id="GO:0016787">
    <property type="term" value="F:hydrolase activity"/>
    <property type="evidence" value="ECO:0007669"/>
    <property type="project" value="UniProtKB-KW"/>
</dbReference>
<dbReference type="GO" id="GO:0016020">
    <property type="term" value="C:membrane"/>
    <property type="evidence" value="ECO:0007669"/>
    <property type="project" value="UniProtKB-SubCell"/>
</dbReference>
<evidence type="ECO:0000313" key="12">
    <source>
        <dbReference type="Proteomes" id="UP000305948"/>
    </source>
</evidence>
<dbReference type="PROSITE" id="PS50830">
    <property type="entry name" value="TNASE_3"/>
    <property type="match status" value="1"/>
</dbReference>
<evidence type="ECO:0000259" key="10">
    <source>
        <dbReference type="PROSITE" id="PS50830"/>
    </source>
</evidence>
<protein>
    <submittedName>
        <fullName evidence="11">Staphylococcal nuclease</fullName>
    </submittedName>
</protein>
<dbReference type="Gene3D" id="2.40.50.90">
    <property type="match status" value="1"/>
</dbReference>
<dbReference type="EMBL" id="ML213525">
    <property type="protein sequence ID" value="TFK47134.1"/>
    <property type="molecule type" value="Genomic_DNA"/>
</dbReference>
<evidence type="ECO:0000256" key="7">
    <source>
        <dbReference type="ARBA" id="ARBA00022837"/>
    </source>
</evidence>
<dbReference type="GO" id="GO:0004519">
    <property type="term" value="F:endonuclease activity"/>
    <property type="evidence" value="ECO:0007669"/>
    <property type="project" value="UniProtKB-KW"/>
</dbReference>
<dbReference type="SUPFAM" id="SSF50199">
    <property type="entry name" value="Staphylococcal nuclease"/>
    <property type="match status" value="1"/>
</dbReference>
<evidence type="ECO:0000256" key="6">
    <source>
        <dbReference type="ARBA" id="ARBA00022801"/>
    </source>
</evidence>
<comment type="subcellular location">
    <subcellularLocation>
        <location evidence="1">Membrane</location>
        <topology evidence="1">Single-pass membrane protein</topology>
    </subcellularLocation>
    <subcellularLocation>
        <location evidence="2">Mitochondrion</location>
    </subcellularLocation>
</comment>
<keyword evidence="12" id="KW-1185">Reference proteome</keyword>
<evidence type="ECO:0000256" key="8">
    <source>
        <dbReference type="SAM" id="MobiDB-lite"/>
    </source>
</evidence>
<name>A0A5C3MPA1_9AGAM</name>